<dbReference type="GO" id="GO:0004672">
    <property type="term" value="F:protein kinase activity"/>
    <property type="evidence" value="ECO:0007669"/>
    <property type="project" value="InterPro"/>
</dbReference>
<dbReference type="PROSITE" id="PS50011">
    <property type="entry name" value="PROTEIN_KINASE_DOM"/>
    <property type="match status" value="1"/>
</dbReference>
<accession>A0A1Y2J748</accession>
<dbReference type="AlphaFoldDB" id="A0A1Y2J748"/>
<feature type="domain" description="Protein kinase" evidence="1">
    <location>
        <begin position="88"/>
        <end position="379"/>
    </location>
</feature>
<evidence type="ECO:0000259" key="1">
    <source>
        <dbReference type="PROSITE" id="PS50011"/>
    </source>
</evidence>
<proteinExistence type="predicted"/>
<dbReference type="Proteomes" id="UP000193067">
    <property type="component" value="Unassembled WGS sequence"/>
</dbReference>
<keyword evidence="3" id="KW-1185">Reference proteome</keyword>
<sequence length="379" mass="42212">MENQQSAATESSTDLMLIRRLLPETLPLWRQPPEGTDEAEDAIWTALYPFFVEQGYEYWKRDYRSAFISSPILRGDEVASGFAYVTQHRAVTPIQPGSLSGIFELYTMNPLCHPARTKDRRDVVIRVLAVGERGKDHVQILHTMAQGSLAFCSNNHTIPLFDTIDFADITFGVFPKVGFRVADAYGFWAQNSVGDIIDMLRQCLEALAFLEAAGVAHRDAFKDNFLIQWHPESLRAGHSPHSLPRVYLTDFEVAIKFPDEATYEECVASGIPTGGSFPDDTAGYKRPVPPEMGSGEPYNALKMDIWQLAKSFEDFKSTIPQIDELLEAMRDPKSSRRPASSLALSYLAEVLSSMPPKALFIAPVFIQTNYGVVTPPPGA</sequence>
<protein>
    <recommendedName>
        <fullName evidence="1">Protein kinase domain-containing protein</fullName>
    </recommendedName>
</protein>
<dbReference type="OrthoDB" id="2985259at2759"/>
<name>A0A1Y2J748_TRAC3</name>
<reference evidence="2 3" key="1">
    <citation type="journal article" date="2015" name="Biotechnol. Biofuels">
        <title>Enhanced degradation of softwood versus hardwood by the white-rot fungus Pycnoporus coccineus.</title>
        <authorList>
            <person name="Couturier M."/>
            <person name="Navarro D."/>
            <person name="Chevret D."/>
            <person name="Henrissat B."/>
            <person name="Piumi F."/>
            <person name="Ruiz-Duenas F.J."/>
            <person name="Martinez A.T."/>
            <person name="Grigoriev I.V."/>
            <person name="Riley R."/>
            <person name="Lipzen A."/>
            <person name="Berrin J.G."/>
            <person name="Master E.R."/>
            <person name="Rosso M.N."/>
        </authorList>
    </citation>
    <scope>NUCLEOTIDE SEQUENCE [LARGE SCALE GENOMIC DNA]</scope>
    <source>
        <strain evidence="2 3">BRFM310</strain>
    </source>
</reference>
<dbReference type="InterPro" id="IPR000719">
    <property type="entry name" value="Prot_kinase_dom"/>
</dbReference>
<organism evidence="2 3">
    <name type="scientific">Trametes coccinea (strain BRFM310)</name>
    <name type="common">Pycnoporus coccineus</name>
    <dbReference type="NCBI Taxonomy" id="1353009"/>
    <lineage>
        <taxon>Eukaryota</taxon>
        <taxon>Fungi</taxon>
        <taxon>Dikarya</taxon>
        <taxon>Basidiomycota</taxon>
        <taxon>Agaricomycotina</taxon>
        <taxon>Agaricomycetes</taxon>
        <taxon>Polyporales</taxon>
        <taxon>Polyporaceae</taxon>
        <taxon>Trametes</taxon>
    </lineage>
</organism>
<dbReference type="SUPFAM" id="SSF56112">
    <property type="entry name" value="Protein kinase-like (PK-like)"/>
    <property type="match status" value="1"/>
</dbReference>
<evidence type="ECO:0000313" key="2">
    <source>
        <dbReference type="EMBL" id="OSD08291.1"/>
    </source>
</evidence>
<gene>
    <name evidence="2" type="ORF">PYCCODRAFT_1400633</name>
</gene>
<dbReference type="Gene3D" id="1.10.510.10">
    <property type="entry name" value="Transferase(Phosphotransferase) domain 1"/>
    <property type="match status" value="1"/>
</dbReference>
<dbReference type="EMBL" id="KZ084086">
    <property type="protein sequence ID" value="OSD08291.1"/>
    <property type="molecule type" value="Genomic_DNA"/>
</dbReference>
<dbReference type="GO" id="GO:0005524">
    <property type="term" value="F:ATP binding"/>
    <property type="evidence" value="ECO:0007669"/>
    <property type="project" value="InterPro"/>
</dbReference>
<dbReference type="STRING" id="1353009.A0A1Y2J748"/>
<evidence type="ECO:0000313" key="3">
    <source>
        <dbReference type="Proteomes" id="UP000193067"/>
    </source>
</evidence>
<dbReference type="InterPro" id="IPR011009">
    <property type="entry name" value="Kinase-like_dom_sf"/>
</dbReference>